<dbReference type="GO" id="GO:0003723">
    <property type="term" value="F:RNA binding"/>
    <property type="evidence" value="ECO:0007669"/>
    <property type="project" value="TreeGrafter"/>
</dbReference>
<proteinExistence type="predicted"/>
<dbReference type="InterPro" id="IPR014810">
    <property type="entry name" value="Fcf2_C"/>
</dbReference>
<evidence type="ECO:0000313" key="5">
    <source>
        <dbReference type="EMBL" id="CAH1271659.1"/>
    </source>
</evidence>
<evidence type="ECO:0000259" key="4">
    <source>
        <dbReference type="Pfam" id="PF08698"/>
    </source>
</evidence>
<dbReference type="OrthoDB" id="427886at2759"/>
<evidence type="ECO:0000256" key="1">
    <source>
        <dbReference type="ARBA" id="ARBA00004604"/>
    </source>
</evidence>
<keyword evidence="6" id="KW-1185">Reference proteome</keyword>
<feature type="compositionally biased region" description="Low complexity" evidence="3">
    <location>
        <begin position="102"/>
        <end position="111"/>
    </location>
</feature>
<gene>
    <name evidence="5" type="primary">DNTTIP2</name>
    <name evidence="5" type="ORF">BLAG_LOCUS23610</name>
</gene>
<protein>
    <submittedName>
        <fullName evidence="5">DNTTIP2 protein</fullName>
    </submittedName>
</protein>
<keyword evidence="2" id="KW-0539">Nucleus</keyword>
<feature type="compositionally biased region" description="Basic residues" evidence="3">
    <location>
        <begin position="358"/>
        <end position="377"/>
    </location>
</feature>
<evidence type="ECO:0000256" key="3">
    <source>
        <dbReference type="SAM" id="MobiDB-lite"/>
    </source>
</evidence>
<dbReference type="GO" id="GO:0006396">
    <property type="term" value="P:RNA processing"/>
    <property type="evidence" value="ECO:0007669"/>
    <property type="project" value="TreeGrafter"/>
</dbReference>
<dbReference type="AlphaFoldDB" id="A0A8K0EWP1"/>
<dbReference type="PANTHER" id="PTHR21686:SF12">
    <property type="entry name" value="DEOXYNUCLEOTIDYLTRANSFERASE TERMINAL-INTERACTING PROTEIN 2"/>
    <property type="match status" value="1"/>
</dbReference>
<evidence type="ECO:0000313" key="6">
    <source>
        <dbReference type="Proteomes" id="UP000838412"/>
    </source>
</evidence>
<evidence type="ECO:0000256" key="2">
    <source>
        <dbReference type="ARBA" id="ARBA00023242"/>
    </source>
</evidence>
<dbReference type="InterPro" id="IPR039883">
    <property type="entry name" value="Fcf2/DNTTIP2"/>
</dbReference>
<feature type="domain" description="Fcf2 pre-rRNA processing C-terminal" evidence="4">
    <location>
        <begin position="257"/>
        <end position="350"/>
    </location>
</feature>
<dbReference type="EMBL" id="OV696693">
    <property type="protein sequence ID" value="CAH1271659.1"/>
    <property type="molecule type" value="Genomic_DNA"/>
</dbReference>
<sequence>MSRVAQGCANGHRGGVKYPHGGASASDFRPCVSRSVYPSVSFQTRLGNMVRRTDPARRVTGGLCKTSPPQPKPGASSKPSRDPRDSDSAMESSESDGEGGMEELVAMASRSMRAKMAESASATSSSAAAEAGTSAATSAASFMIDKQPSAEEEQQTEVIEPDLSGPKSGKPSWHKKQIQLSSELDPGIDVGETYLNLDSRHPTAETVTMKNILMKDRQDEEIMKKSVVTPDFEQKHSVPPYKETVKQLKKNRKEEREATTGRKWFDMKAPELTAETKNDLDVLKMRKVLDPKRFYKKNDREAYPKYFQMGTVEDSPADFYRSRIPKKDRKATIVDELLADAEFRKYNKKKYSDVQEKLRKKRPSGASRHMKRLKKQK</sequence>
<feature type="compositionally biased region" description="Low complexity" evidence="3">
    <location>
        <begin position="117"/>
        <end position="141"/>
    </location>
</feature>
<feature type="region of interest" description="Disordered" evidence="3">
    <location>
        <begin position="1"/>
        <end position="30"/>
    </location>
</feature>
<feature type="region of interest" description="Disordered" evidence="3">
    <location>
        <begin position="352"/>
        <end position="377"/>
    </location>
</feature>
<dbReference type="Proteomes" id="UP000838412">
    <property type="component" value="Chromosome 8"/>
</dbReference>
<reference evidence="5" key="1">
    <citation type="submission" date="2022-01" db="EMBL/GenBank/DDBJ databases">
        <authorList>
            <person name="Braso-Vives M."/>
        </authorList>
    </citation>
    <scope>NUCLEOTIDE SEQUENCE</scope>
</reference>
<dbReference type="GO" id="GO:0005730">
    <property type="term" value="C:nucleolus"/>
    <property type="evidence" value="ECO:0007669"/>
    <property type="project" value="UniProtKB-SubCell"/>
</dbReference>
<organism evidence="5 6">
    <name type="scientific">Branchiostoma lanceolatum</name>
    <name type="common">Common lancelet</name>
    <name type="synonym">Amphioxus lanceolatum</name>
    <dbReference type="NCBI Taxonomy" id="7740"/>
    <lineage>
        <taxon>Eukaryota</taxon>
        <taxon>Metazoa</taxon>
        <taxon>Chordata</taxon>
        <taxon>Cephalochordata</taxon>
        <taxon>Leptocardii</taxon>
        <taxon>Amphioxiformes</taxon>
        <taxon>Branchiostomatidae</taxon>
        <taxon>Branchiostoma</taxon>
    </lineage>
</organism>
<comment type="subcellular location">
    <subcellularLocation>
        <location evidence="1">Nucleus</location>
        <location evidence="1">Nucleolus</location>
    </subcellularLocation>
</comment>
<feature type="region of interest" description="Disordered" evidence="3">
    <location>
        <begin position="230"/>
        <end position="262"/>
    </location>
</feature>
<name>A0A8K0EWP1_BRALA</name>
<accession>A0A8K0EWP1</accession>
<dbReference type="Pfam" id="PF08698">
    <property type="entry name" value="Fcf2"/>
    <property type="match status" value="1"/>
</dbReference>
<dbReference type="PANTHER" id="PTHR21686">
    <property type="entry name" value="DEOXYNUCLEOTIDYLTRANSFERASE TERMINAL-INTERACTING PROTEIN 2"/>
    <property type="match status" value="1"/>
</dbReference>
<feature type="compositionally biased region" description="Basic and acidic residues" evidence="3">
    <location>
        <begin position="252"/>
        <end position="262"/>
    </location>
</feature>
<feature type="region of interest" description="Disordered" evidence="3">
    <location>
        <begin position="45"/>
        <end position="180"/>
    </location>
</feature>